<name>A0A8D0GES1_SPHPU</name>
<evidence type="ECO:0000313" key="2">
    <source>
        <dbReference type="Proteomes" id="UP000694392"/>
    </source>
</evidence>
<keyword evidence="2" id="KW-1185">Reference proteome</keyword>
<dbReference type="Proteomes" id="UP000694392">
    <property type="component" value="Unplaced"/>
</dbReference>
<dbReference type="Ensembl" id="ENSSPUT00000005355.1">
    <property type="protein sequence ID" value="ENSSPUP00000005039.1"/>
    <property type="gene ID" value="ENSSPUG00000003895.1"/>
</dbReference>
<organism evidence="1 2">
    <name type="scientific">Sphenodon punctatus</name>
    <name type="common">Tuatara</name>
    <name type="synonym">Hatteria punctata</name>
    <dbReference type="NCBI Taxonomy" id="8508"/>
    <lineage>
        <taxon>Eukaryota</taxon>
        <taxon>Metazoa</taxon>
        <taxon>Chordata</taxon>
        <taxon>Craniata</taxon>
        <taxon>Vertebrata</taxon>
        <taxon>Euteleostomi</taxon>
        <taxon>Lepidosauria</taxon>
        <taxon>Sphenodontia</taxon>
        <taxon>Sphenodontidae</taxon>
        <taxon>Sphenodon</taxon>
    </lineage>
</organism>
<reference evidence="1" key="2">
    <citation type="submission" date="2025-09" db="UniProtKB">
        <authorList>
            <consortium name="Ensembl"/>
        </authorList>
    </citation>
    <scope>IDENTIFICATION</scope>
</reference>
<accession>A0A8D0GES1</accession>
<dbReference type="AlphaFoldDB" id="A0A8D0GES1"/>
<proteinExistence type="predicted"/>
<sequence>VAQPTVIPLTVTRPLSVPPQGSPLFKKVFDECPLHVTSAASWTHPSTHEPHLILGAEEGIFALNRSEPEATLELLYHSRTTWLYSISNVLMSLSGE</sequence>
<protein>
    <submittedName>
        <fullName evidence="1">Uncharacterized protein</fullName>
    </submittedName>
</protein>
<dbReference type="GeneTree" id="ENSGT00940000160308"/>
<reference evidence="1" key="1">
    <citation type="submission" date="2025-08" db="UniProtKB">
        <authorList>
            <consortium name="Ensembl"/>
        </authorList>
    </citation>
    <scope>IDENTIFICATION</scope>
</reference>
<evidence type="ECO:0000313" key="1">
    <source>
        <dbReference type="Ensembl" id="ENSSPUP00000005039.1"/>
    </source>
</evidence>